<dbReference type="RefSeq" id="WP_187714673.1">
    <property type="nucleotide sequence ID" value="NZ_CP060780.1"/>
</dbReference>
<evidence type="ECO:0000313" key="1">
    <source>
        <dbReference type="EMBL" id="QNP43243.1"/>
    </source>
</evidence>
<proteinExistence type="predicted"/>
<name>A0ABX6T1Z2_9SPHN</name>
<evidence type="ECO:0000313" key="2">
    <source>
        <dbReference type="Proteomes" id="UP000516134"/>
    </source>
</evidence>
<accession>A0ABX6T1Z2</accession>
<gene>
    <name evidence="1" type="ORF">H9L15_15205</name>
</gene>
<reference evidence="1 2" key="1">
    <citation type="submission" date="2020-08" db="EMBL/GenBank/DDBJ databases">
        <title>Genome sequence of Sphingomonas daechungensis KACC 18115T.</title>
        <authorList>
            <person name="Hyun D.-W."/>
            <person name="Bae J.-W."/>
        </authorList>
    </citation>
    <scope>NUCLEOTIDE SEQUENCE [LARGE SCALE GENOMIC DNA]</scope>
    <source>
        <strain evidence="1 2">KACC 18115</strain>
    </source>
</reference>
<sequence>MSASPQLSVIVGFSSDTIAPVARAGYLAECLGALAEQADPPTMEIIVAHHEPIEGSMRSRRAFRTFVSFRRQTS</sequence>
<keyword evidence="2" id="KW-1185">Reference proteome</keyword>
<dbReference type="EMBL" id="CP060780">
    <property type="protein sequence ID" value="QNP43243.1"/>
    <property type="molecule type" value="Genomic_DNA"/>
</dbReference>
<dbReference type="Proteomes" id="UP000516134">
    <property type="component" value="Chromosome"/>
</dbReference>
<protein>
    <submittedName>
        <fullName evidence="1">Uncharacterized protein</fullName>
    </submittedName>
</protein>
<organism evidence="1 2">
    <name type="scientific">Sphingomonas daechungensis</name>
    <dbReference type="NCBI Taxonomy" id="1176646"/>
    <lineage>
        <taxon>Bacteria</taxon>
        <taxon>Pseudomonadati</taxon>
        <taxon>Pseudomonadota</taxon>
        <taxon>Alphaproteobacteria</taxon>
        <taxon>Sphingomonadales</taxon>
        <taxon>Sphingomonadaceae</taxon>
        <taxon>Sphingomonas</taxon>
    </lineage>
</organism>